<protein>
    <recommendedName>
        <fullName evidence="3">NmrA-like domain-containing protein</fullName>
    </recommendedName>
</protein>
<reference evidence="4 5" key="1">
    <citation type="journal article" date="2018" name="IMA Fungus">
        <title>IMA Genome-F 9: Draft genome sequence of Annulohypoxylon stygium, Aspergillus mulundensis, Berkeleyomyces basicola (syn. Thielaviopsis basicola), Ceratocystis smalleyi, two Cercospora beticola strains, Coleophoma cylindrospora, Fusarium fracticaudum, Phialophora cf. hyalina, and Morchella septimelata.</title>
        <authorList>
            <person name="Wingfield B.D."/>
            <person name="Bills G.F."/>
            <person name="Dong Y."/>
            <person name="Huang W."/>
            <person name="Nel W.J."/>
            <person name="Swalarsk-Parry B.S."/>
            <person name="Vaghefi N."/>
            <person name="Wilken P.M."/>
            <person name="An Z."/>
            <person name="de Beer Z.W."/>
            <person name="De Vos L."/>
            <person name="Chen L."/>
            <person name="Duong T.A."/>
            <person name="Gao Y."/>
            <person name="Hammerbacher A."/>
            <person name="Kikkert J.R."/>
            <person name="Li Y."/>
            <person name="Li H."/>
            <person name="Li K."/>
            <person name="Li Q."/>
            <person name="Liu X."/>
            <person name="Ma X."/>
            <person name="Naidoo K."/>
            <person name="Pethybridge S.J."/>
            <person name="Sun J."/>
            <person name="Steenkamp E.T."/>
            <person name="van der Nest M.A."/>
            <person name="van Wyk S."/>
            <person name="Wingfield M.J."/>
            <person name="Xiong C."/>
            <person name="Yue Q."/>
            <person name="Zhang X."/>
        </authorList>
    </citation>
    <scope>NUCLEOTIDE SEQUENCE [LARGE SCALE GENOMIC DNA]</scope>
    <source>
        <strain evidence="4 5">BP5796</strain>
    </source>
</reference>
<evidence type="ECO:0000259" key="3">
    <source>
        <dbReference type="Pfam" id="PF05368"/>
    </source>
</evidence>
<proteinExistence type="inferred from homology"/>
<comment type="caution">
    <text evidence="4">The sequence shown here is derived from an EMBL/GenBank/DDBJ whole genome shotgun (WGS) entry which is preliminary data.</text>
</comment>
<dbReference type="GO" id="GO:0005634">
    <property type="term" value="C:nucleus"/>
    <property type="evidence" value="ECO:0007669"/>
    <property type="project" value="TreeGrafter"/>
</dbReference>
<dbReference type="InterPro" id="IPR036291">
    <property type="entry name" value="NAD(P)-bd_dom_sf"/>
</dbReference>
<organism evidence="4 5">
    <name type="scientific">Coleophoma crateriformis</name>
    <dbReference type="NCBI Taxonomy" id="565419"/>
    <lineage>
        <taxon>Eukaryota</taxon>
        <taxon>Fungi</taxon>
        <taxon>Dikarya</taxon>
        <taxon>Ascomycota</taxon>
        <taxon>Pezizomycotina</taxon>
        <taxon>Leotiomycetes</taxon>
        <taxon>Helotiales</taxon>
        <taxon>Dermateaceae</taxon>
        <taxon>Coleophoma</taxon>
    </lineage>
</organism>
<evidence type="ECO:0000256" key="1">
    <source>
        <dbReference type="ARBA" id="ARBA00006328"/>
    </source>
</evidence>
<dbReference type="AlphaFoldDB" id="A0A3D8S305"/>
<dbReference type="InterPro" id="IPR008030">
    <property type="entry name" value="NmrA-like"/>
</dbReference>
<gene>
    <name evidence="4" type="ORF">BP5796_05353</name>
</gene>
<accession>A0A3D8S305</accession>
<dbReference type="InterPro" id="IPR051164">
    <property type="entry name" value="NmrA-like_oxidored"/>
</dbReference>
<dbReference type="Pfam" id="PF05368">
    <property type="entry name" value="NmrA"/>
    <property type="match status" value="1"/>
</dbReference>
<dbReference type="OrthoDB" id="300709at2759"/>
<dbReference type="Gene3D" id="3.90.25.10">
    <property type="entry name" value="UDP-galactose 4-epimerase, domain 1"/>
    <property type="match status" value="1"/>
</dbReference>
<dbReference type="Proteomes" id="UP000256328">
    <property type="component" value="Unassembled WGS sequence"/>
</dbReference>
<keyword evidence="2" id="KW-0521">NADP</keyword>
<dbReference type="PANTHER" id="PTHR42748">
    <property type="entry name" value="NITROGEN METABOLITE REPRESSION PROTEIN NMRA FAMILY MEMBER"/>
    <property type="match status" value="1"/>
</dbReference>
<feature type="domain" description="NmrA-like" evidence="3">
    <location>
        <begin position="5"/>
        <end position="256"/>
    </location>
</feature>
<sequence length="346" mass="37885">MASRKQTVLAIGGTGAQGVPVVKALTTDAKYNVHVLTRTAKSSAAEELAALPGVTIIEGNPYDEETLARVFQGIDLAFVNINGFAIGEKAEVYWGIRMYEIAHWAGVKHFVWASIPYVSKLGGFDPQYRTGHMDGKGKVAAFVSAQPTQPMKWTILTSCMYMEMLSELLAPQPSAEDPDVFVFRAPLGHGAAPLIHLPDLGRYARWIFDTPAQSTGMDLDVATETIAWADLAAAFTRVTGKKAIYVDITLDQLFASGAFPTPDAKVGHSTDPNDPTLQTYRQNFSGFWRSWKAGIVVKDYAVLDRILPDRVKSVEEWMRRVGYTGEPRSVLKDYRDAAAAAPAVKQ</sequence>
<evidence type="ECO:0000313" key="4">
    <source>
        <dbReference type="EMBL" id="RDW80655.1"/>
    </source>
</evidence>
<evidence type="ECO:0000256" key="2">
    <source>
        <dbReference type="ARBA" id="ARBA00022857"/>
    </source>
</evidence>
<dbReference type="Gene3D" id="3.40.50.720">
    <property type="entry name" value="NAD(P)-binding Rossmann-like Domain"/>
    <property type="match status" value="1"/>
</dbReference>
<dbReference type="SUPFAM" id="SSF51735">
    <property type="entry name" value="NAD(P)-binding Rossmann-fold domains"/>
    <property type="match status" value="1"/>
</dbReference>
<evidence type="ECO:0000313" key="5">
    <source>
        <dbReference type="Proteomes" id="UP000256328"/>
    </source>
</evidence>
<dbReference type="EMBL" id="PDLN01000007">
    <property type="protein sequence ID" value="RDW80655.1"/>
    <property type="molecule type" value="Genomic_DNA"/>
</dbReference>
<dbReference type="PANTHER" id="PTHR42748:SF14">
    <property type="entry name" value="SNOAL-LIKE DOMAIN-CONTAINING PROTEIN"/>
    <property type="match status" value="1"/>
</dbReference>
<comment type="similarity">
    <text evidence="1">Belongs to the NmrA-type oxidoreductase family.</text>
</comment>
<name>A0A3D8S305_9HELO</name>
<keyword evidence="5" id="KW-1185">Reference proteome</keyword>